<dbReference type="PRINTS" id="PR00716">
    <property type="entry name" value="MPIPHPHTASE"/>
</dbReference>
<organism evidence="9 10">
    <name type="scientific">Trichinella spiralis</name>
    <name type="common">Trichina worm</name>
    <dbReference type="NCBI Taxonomy" id="6334"/>
    <lineage>
        <taxon>Eukaryota</taxon>
        <taxon>Metazoa</taxon>
        <taxon>Ecdysozoa</taxon>
        <taxon>Nematoda</taxon>
        <taxon>Enoplea</taxon>
        <taxon>Dorylaimia</taxon>
        <taxon>Trichinellida</taxon>
        <taxon>Trichinellidae</taxon>
        <taxon>Trichinella</taxon>
    </lineage>
</organism>
<sequence length="254" mass="30668">MENQMVKSVHLKDHIGDKILKRNLAENTSLCQRKLIKNCLSSRNTDLSNFQTLTSTRRSEKWNQNNFFLCIVSAIPPISDLKPVAELDFDEYWNFVEKLVNMINKKAEIVMQFDMVDCRYPFEYDDRHIRIYAVNIFEQHQLVNYLFVDEDLLSVANKKKVLVFYCEFSQQRAPNMYRFLRNLHRKSNQGCYPNLYYFEIYLLDRGYNCFYKQYKDYCEPPNYEPMVAESYKHELITYRQKQKLHYQLSNNEVL</sequence>
<keyword evidence="6" id="KW-0131">Cell cycle</keyword>
<reference evidence="9 10" key="1">
    <citation type="submission" date="2015-01" db="EMBL/GenBank/DDBJ databases">
        <title>Evolution of Trichinella species and genotypes.</title>
        <authorList>
            <person name="Korhonen P.K."/>
            <person name="Edoardo P."/>
            <person name="Giuseppe L.R."/>
            <person name="Gasser R.B."/>
        </authorList>
    </citation>
    <scope>NUCLEOTIDE SEQUENCE [LARGE SCALE GENOMIC DNA]</scope>
    <source>
        <strain evidence="9">ISS3</strain>
    </source>
</reference>
<dbReference type="InterPro" id="IPR036873">
    <property type="entry name" value="Rhodanese-like_dom_sf"/>
</dbReference>
<gene>
    <name evidence="9" type="primary">cdc25-1-b</name>
    <name evidence="9" type="ORF">T01_9233</name>
</gene>
<evidence type="ECO:0000256" key="6">
    <source>
        <dbReference type="ARBA" id="ARBA00023306"/>
    </source>
</evidence>
<accession>A0A0V1BN18</accession>
<dbReference type="STRING" id="6334.A0A0V1BN18"/>
<comment type="catalytic activity">
    <reaction evidence="7">
        <text>O-phospho-L-tyrosyl-[protein] + H2O = L-tyrosyl-[protein] + phosphate</text>
        <dbReference type="Rhea" id="RHEA:10684"/>
        <dbReference type="Rhea" id="RHEA-COMP:10136"/>
        <dbReference type="Rhea" id="RHEA-COMP:20101"/>
        <dbReference type="ChEBI" id="CHEBI:15377"/>
        <dbReference type="ChEBI" id="CHEBI:43474"/>
        <dbReference type="ChEBI" id="CHEBI:46858"/>
        <dbReference type="ChEBI" id="CHEBI:61978"/>
        <dbReference type="EC" id="3.1.3.48"/>
    </reaction>
</comment>
<dbReference type="PANTHER" id="PTHR10828:SF17">
    <property type="entry name" value="PROTEIN-TYROSINE-PHOSPHATASE"/>
    <property type="match status" value="1"/>
</dbReference>
<dbReference type="Proteomes" id="UP000054776">
    <property type="component" value="Unassembled WGS sequence"/>
</dbReference>
<keyword evidence="10" id="KW-1185">Reference proteome</keyword>
<dbReference type="InterPro" id="IPR001763">
    <property type="entry name" value="Rhodanese-like_dom"/>
</dbReference>
<dbReference type="EMBL" id="JYDH01000027">
    <property type="protein sequence ID" value="KRY38207.1"/>
    <property type="molecule type" value="Genomic_DNA"/>
</dbReference>
<dbReference type="GO" id="GO:0051301">
    <property type="term" value="P:cell division"/>
    <property type="evidence" value="ECO:0007669"/>
    <property type="project" value="UniProtKB-KW"/>
</dbReference>
<dbReference type="GO" id="GO:0004725">
    <property type="term" value="F:protein tyrosine phosphatase activity"/>
    <property type="evidence" value="ECO:0007669"/>
    <property type="project" value="UniProtKB-EC"/>
</dbReference>
<dbReference type="OrthoDB" id="26523at2759"/>
<evidence type="ECO:0000256" key="2">
    <source>
        <dbReference type="ARBA" id="ARBA00013064"/>
    </source>
</evidence>
<evidence type="ECO:0000313" key="10">
    <source>
        <dbReference type="Proteomes" id="UP000054776"/>
    </source>
</evidence>
<evidence type="ECO:0000256" key="4">
    <source>
        <dbReference type="ARBA" id="ARBA00022801"/>
    </source>
</evidence>
<evidence type="ECO:0000259" key="8">
    <source>
        <dbReference type="PROSITE" id="PS50206"/>
    </source>
</evidence>
<comment type="caution">
    <text evidence="9">The sequence shown here is derived from an EMBL/GenBank/DDBJ whole genome shotgun (WGS) entry which is preliminary data.</text>
</comment>
<feature type="domain" description="Rhodanese" evidence="8">
    <location>
        <begin position="116"/>
        <end position="219"/>
    </location>
</feature>
<dbReference type="AlphaFoldDB" id="A0A0V1BN18"/>
<dbReference type="PROSITE" id="PS50206">
    <property type="entry name" value="RHODANESE_3"/>
    <property type="match status" value="1"/>
</dbReference>
<dbReference type="eggNOG" id="KOG3772">
    <property type="taxonomic scope" value="Eukaryota"/>
</dbReference>
<keyword evidence="3" id="KW-0132">Cell division</keyword>
<evidence type="ECO:0000313" key="9">
    <source>
        <dbReference type="EMBL" id="KRY38207.1"/>
    </source>
</evidence>
<proteinExistence type="inferred from homology"/>
<dbReference type="InParanoid" id="A0A0V1BN18"/>
<dbReference type="Pfam" id="PF00581">
    <property type="entry name" value="Rhodanese"/>
    <property type="match status" value="1"/>
</dbReference>
<comment type="similarity">
    <text evidence="1">Belongs to the MPI phosphatase family.</text>
</comment>
<evidence type="ECO:0000256" key="1">
    <source>
        <dbReference type="ARBA" id="ARBA00011065"/>
    </source>
</evidence>
<dbReference type="GO" id="GO:0110032">
    <property type="term" value="P:positive regulation of G2/MI transition of meiotic cell cycle"/>
    <property type="evidence" value="ECO:0007669"/>
    <property type="project" value="TreeGrafter"/>
</dbReference>
<keyword evidence="5" id="KW-0904">Protein phosphatase</keyword>
<dbReference type="Gene3D" id="3.40.250.10">
    <property type="entry name" value="Rhodanese-like domain"/>
    <property type="match status" value="1"/>
</dbReference>
<name>A0A0V1BN18_TRISP</name>
<protein>
    <recommendedName>
        <fullName evidence="2">protein-tyrosine-phosphatase</fullName>
        <ecNumber evidence="2">3.1.3.48</ecNumber>
    </recommendedName>
</protein>
<evidence type="ECO:0000256" key="5">
    <source>
        <dbReference type="ARBA" id="ARBA00022912"/>
    </source>
</evidence>
<dbReference type="GO" id="GO:0010971">
    <property type="term" value="P:positive regulation of G2/M transition of mitotic cell cycle"/>
    <property type="evidence" value="ECO:0007669"/>
    <property type="project" value="TreeGrafter"/>
</dbReference>
<dbReference type="GO" id="GO:0005634">
    <property type="term" value="C:nucleus"/>
    <property type="evidence" value="ECO:0007669"/>
    <property type="project" value="TreeGrafter"/>
</dbReference>
<dbReference type="SUPFAM" id="SSF52821">
    <property type="entry name" value="Rhodanese/Cell cycle control phosphatase"/>
    <property type="match status" value="1"/>
</dbReference>
<dbReference type="PANTHER" id="PTHR10828">
    <property type="entry name" value="M-PHASE INDUCER PHOSPHATASE DUAL SPECIFICITY PHOSPHATASE CDC25"/>
    <property type="match status" value="1"/>
</dbReference>
<evidence type="ECO:0000256" key="7">
    <source>
        <dbReference type="ARBA" id="ARBA00051722"/>
    </source>
</evidence>
<dbReference type="EC" id="3.1.3.48" evidence="2"/>
<keyword evidence="4" id="KW-0378">Hydrolase</keyword>
<dbReference type="GO" id="GO:0000086">
    <property type="term" value="P:G2/M transition of mitotic cell cycle"/>
    <property type="evidence" value="ECO:0007669"/>
    <property type="project" value="TreeGrafter"/>
</dbReference>
<evidence type="ECO:0000256" key="3">
    <source>
        <dbReference type="ARBA" id="ARBA00022618"/>
    </source>
</evidence>
<dbReference type="InterPro" id="IPR000751">
    <property type="entry name" value="MPI_Phosphatase"/>
</dbReference>
<dbReference type="GO" id="GO:0005737">
    <property type="term" value="C:cytoplasm"/>
    <property type="evidence" value="ECO:0007669"/>
    <property type="project" value="TreeGrafter"/>
</dbReference>